<dbReference type="GO" id="GO:0005829">
    <property type="term" value="C:cytosol"/>
    <property type="evidence" value="ECO:0007669"/>
    <property type="project" value="TreeGrafter"/>
</dbReference>
<dbReference type="InterPro" id="IPR013750">
    <property type="entry name" value="GHMP_kinase_C_dom"/>
</dbReference>
<dbReference type="AlphaFoldDB" id="A0A553P075"/>
<dbReference type="GO" id="GO:0006012">
    <property type="term" value="P:galactose metabolic process"/>
    <property type="evidence" value="ECO:0007669"/>
    <property type="project" value="InterPro"/>
</dbReference>
<dbReference type="FunFam" id="3.30.230.10:FF:000040">
    <property type="entry name" value="Galactokinase 1"/>
    <property type="match status" value="1"/>
</dbReference>
<evidence type="ECO:0000256" key="3">
    <source>
        <dbReference type="ARBA" id="ARBA00022741"/>
    </source>
</evidence>
<dbReference type="STRING" id="6832.A0A553P075"/>
<name>A0A553P075_TIGCA</name>
<dbReference type="GO" id="GO:0005524">
    <property type="term" value="F:ATP binding"/>
    <property type="evidence" value="ECO:0007669"/>
    <property type="project" value="UniProtKB-KW"/>
</dbReference>
<feature type="domain" description="GHMP kinase N-terminal" evidence="6">
    <location>
        <begin position="116"/>
        <end position="204"/>
    </location>
</feature>
<evidence type="ECO:0000313" key="9">
    <source>
        <dbReference type="EMBL" id="TRY71094.1"/>
    </source>
</evidence>
<dbReference type="PRINTS" id="PR00959">
    <property type="entry name" value="MEVGALKINASE"/>
</dbReference>
<dbReference type="Proteomes" id="UP000318571">
    <property type="component" value="Chromosome 9"/>
</dbReference>
<feature type="non-terminal residue" evidence="9">
    <location>
        <position position="399"/>
    </location>
</feature>
<evidence type="ECO:0000256" key="4">
    <source>
        <dbReference type="ARBA" id="ARBA00022777"/>
    </source>
</evidence>
<organism evidence="9 10">
    <name type="scientific">Tigriopus californicus</name>
    <name type="common">Marine copepod</name>
    <dbReference type="NCBI Taxonomy" id="6832"/>
    <lineage>
        <taxon>Eukaryota</taxon>
        <taxon>Metazoa</taxon>
        <taxon>Ecdysozoa</taxon>
        <taxon>Arthropoda</taxon>
        <taxon>Crustacea</taxon>
        <taxon>Multicrustacea</taxon>
        <taxon>Hexanauplia</taxon>
        <taxon>Copepoda</taxon>
        <taxon>Harpacticoida</taxon>
        <taxon>Harpacticidae</taxon>
        <taxon>Tigriopus</taxon>
    </lineage>
</organism>
<dbReference type="OMA" id="VMPCAIN"/>
<dbReference type="Pfam" id="PF00288">
    <property type="entry name" value="GHMP_kinases_N"/>
    <property type="match status" value="1"/>
</dbReference>
<accession>A0A553P075</accession>
<dbReference type="PANTHER" id="PTHR10457">
    <property type="entry name" value="MEVALONATE KINASE/GALACTOKINASE"/>
    <property type="match status" value="1"/>
</dbReference>
<evidence type="ECO:0000313" key="10">
    <source>
        <dbReference type="Proteomes" id="UP000318571"/>
    </source>
</evidence>
<dbReference type="Gene3D" id="3.30.70.890">
    <property type="entry name" value="GHMP kinase, C-terminal domain"/>
    <property type="match status" value="1"/>
</dbReference>
<gene>
    <name evidence="9" type="ORF">TCAL_06535</name>
</gene>
<keyword evidence="10" id="KW-1185">Reference proteome</keyword>
<evidence type="ECO:0008006" key="11">
    <source>
        <dbReference type="Google" id="ProtNLM"/>
    </source>
</evidence>
<dbReference type="InterPro" id="IPR000705">
    <property type="entry name" value="Galactokinase"/>
</dbReference>
<dbReference type="SUPFAM" id="SSF54211">
    <property type="entry name" value="Ribosomal protein S5 domain 2-like"/>
    <property type="match status" value="1"/>
</dbReference>
<dbReference type="InterPro" id="IPR006206">
    <property type="entry name" value="Mevalonate/galactokinase"/>
</dbReference>
<feature type="domain" description="Galactokinase N-terminal" evidence="8">
    <location>
        <begin position="23"/>
        <end position="72"/>
    </location>
</feature>
<dbReference type="InterPro" id="IPR020568">
    <property type="entry name" value="Ribosomal_Su5_D2-typ_SF"/>
</dbReference>
<dbReference type="InterPro" id="IPR006203">
    <property type="entry name" value="GHMP_knse_ATP-bd_CS"/>
</dbReference>
<keyword evidence="3" id="KW-0547">Nucleotide-binding</keyword>
<dbReference type="PRINTS" id="PR00473">
    <property type="entry name" value="GALCTOKINASE"/>
</dbReference>
<comment type="caution">
    <text evidence="9">The sequence shown here is derived from an EMBL/GenBank/DDBJ whole genome shotgun (WGS) entry which is preliminary data.</text>
</comment>
<dbReference type="SUPFAM" id="SSF55060">
    <property type="entry name" value="GHMP Kinase, C-terminal domain"/>
    <property type="match status" value="1"/>
</dbReference>
<evidence type="ECO:0000259" key="8">
    <source>
        <dbReference type="Pfam" id="PF10509"/>
    </source>
</evidence>
<dbReference type="InterPro" id="IPR036554">
    <property type="entry name" value="GHMP_kinase_C_sf"/>
</dbReference>
<dbReference type="EMBL" id="VCGU01000009">
    <property type="protein sequence ID" value="TRY71094.1"/>
    <property type="molecule type" value="Genomic_DNA"/>
</dbReference>
<evidence type="ECO:0000259" key="7">
    <source>
        <dbReference type="Pfam" id="PF08544"/>
    </source>
</evidence>
<evidence type="ECO:0000256" key="5">
    <source>
        <dbReference type="ARBA" id="ARBA00022840"/>
    </source>
</evidence>
<proteinExistence type="inferred from homology"/>
<comment type="similarity">
    <text evidence="1">Belongs to the GHMP kinase family. GalK subfamily.</text>
</comment>
<dbReference type="Pfam" id="PF08544">
    <property type="entry name" value="GHMP_kinases_C"/>
    <property type="match status" value="1"/>
</dbReference>
<reference evidence="9 10" key="1">
    <citation type="journal article" date="2018" name="Nat. Ecol. Evol.">
        <title>Genomic signatures of mitonuclear coevolution across populations of Tigriopus californicus.</title>
        <authorList>
            <person name="Barreto F.S."/>
            <person name="Watson E.T."/>
            <person name="Lima T.G."/>
            <person name="Willett C.S."/>
            <person name="Edmands S."/>
            <person name="Li W."/>
            <person name="Burton R.S."/>
        </authorList>
    </citation>
    <scope>NUCLEOTIDE SEQUENCE [LARGE SCALE GENOMIC DNA]</scope>
    <source>
        <strain evidence="9 10">San Diego</strain>
    </source>
</reference>
<dbReference type="Gene3D" id="3.30.230.10">
    <property type="match status" value="1"/>
</dbReference>
<evidence type="ECO:0000256" key="2">
    <source>
        <dbReference type="ARBA" id="ARBA00022679"/>
    </source>
</evidence>
<evidence type="ECO:0000256" key="1">
    <source>
        <dbReference type="ARBA" id="ARBA00006566"/>
    </source>
</evidence>
<keyword evidence="5" id="KW-0067">ATP-binding</keyword>
<keyword evidence="4" id="KW-0418">Kinase</keyword>
<dbReference type="InterPro" id="IPR014721">
    <property type="entry name" value="Ribsml_uS5_D2-typ_fold_subgr"/>
</dbReference>
<dbReference type="InterPro" id="IPR019539">
    <property type="entry name" value="GalKase_N"/>
</dbReference>
<dbReference type="InterPro" id="IPR006204">
    <property type="entry name" value="GHMP_kinase_N_dom"/>
</dbReference>
<dbReference type="PROSITE" id="PS00627">
    <property type="entry name" value="GHMP_KINASES_ATP"/>
    <property type="match status" value="1"/>
</dbReference>
<dbReference type="GO" id="GO:0004335">
    <property type="term" value="F:galactokinase activity"/>
    <property type="evidence" value="ECO:0007669"/>
    <property type="project" value="InterPro"/>
</dbReference>
<feature type="domain" description="GHMP kinase C-terminal" evidence="7">
    <location>
        <begin position="244"/>
        <end position="326"/>
    </location>
</feature>
<protein>
    <recommendedName>
        <fullName evidence="11">Galactokinase</fullName>
    </recommendedName>
</protein>
<evidence type="ECO:0000259" key="6">
    <source>
        <dbReference type="Pfam" id="PF00288"/>
    </source>
</evidence>
<dbReference type="PIRSF" id="PIRSF000530">
    <property type="entry name" value="Galactokinase"/>
    <property type="match status" value="1"/>
</dbReference>
<sequence>MNTLVGCESIPQVQDLIEEAKDRFHQEFPGSSPTVCAIAPGRVNLIGGHTDYNAGFVLPMALPMVTVVVGRKRDDPDSNRCSIATTFSVREGEPKRVDFDSVSLQYEGEAVPKWGNYVKGVVACFHQQPLDGMGFEAAIATSVPIGGGLSSSAALEVSLYTFLELITGSPAPSLKEKALNCQKAEHQFAGMPCGIMDHFISVMGEEGHVIKIDCRSLGVEKVPLANPDLSVLIINSHIARAQAAAEALKAEDFEAFGKLVTQSHESLRTNYEVSCPELNQLVTLTLSVDGVYGSRLTGGGFGGCTVTLLKNEAIQNVVKKINENYSGKASFYVCSPAHGARKHDLSKPGGGPPDTAVQVSRTPFPKLLNLNGLQMSGLQCKMDGKELWDDGCCCRYLAR</sequence>
<keyword evidence="2" id="KW-0808">Transferase</keyword>
<dbReference type="Pfam" id="PF10509">
    <property type="entry name" value="GalKase_gal_bdg"/>
    <property type="match status" value="1"/>
</dbReference>
<dbReference type="PANTHER" id="PTHR10457:SF7">
    <property type="entry name" value="GALACTOKINASE-RELATED"/>
    <property type="match status" value="1"/>
</dbReference>